<evidence type="ECO:0000313" key="3">
    <source>
        <dbReference type="Proteomes" id="UP001595886"/>
    </source>
</evidence>
<feature type="compositionally biased region" description="Polar residues" evidence="1">
    <location>
        <begin position="64"/>
        <end position="76"/>
    </location>
</feature>
<dbReference type="RefSeq" id="WP_380021541.1">
    <property type="nucleotide sequence ID" value="NZ_JBHSHD010000010.1"/>
</dbReference>
<protein>
    <submittedName>
        <fullName evidence="2">Uncharacterized protein</fullName>
    </submittedName>
</protein>
<keyword evidence="3" id="KW-1185">Reference proteome</keyword>
<proteinExistence type="predicted"/>
<feature type="region of interest" description="Disordered" evidence="1">
    <location>
        <begin position="64"/>
        <end position="90"/>
    </location>
</feature>
<feature type="region of interest" description="Disordered" evidence="1">
    <location>
        <begin position="1"/>
        <end position="32"/>
    </location>
</feature>
<dbReference type="EMBL" id="JBHSHD010000010">
    <property type="protein sequence ID" value="MFC4821256.1"/>
    <property type="molecule type" value="Genomic_DNA"/>
</dbReference>
<gene>
    <name evidence="2" type="ORF">ACFO6Q_13040</name>
</gene>
<evidence type="ECO:0000256" key="1">
    <source>
        <dbReference type="SAM" id="MobiDB-lite"/>
    </source>
</evidence>
<feature type="compositionally biased region" description="Basic and acidic residues" evidence="1">
    <location>
        <begin position="77"/>
        <end position="90"/>
    </location>
</feature>
<reference evidence="3" key="1">
    <citation type="journal article" date="2019" name="Int. J. Syst. Evol. Microbiol.">
        <title>The Global Catalogue of Microorganisms (GCM) 10K type strain sequencing project: providing services to taxonomists for standard genome sequencing and annotation.</title>
        <authorList>
            <consortium name="The Broad Institute Genomics Platform"/>
            <consortium name="The Broad Institute Genome Sequencing Center for Infectious Disease"/>
            <person name="Wu L."/>
            <person name="Ma J."/>
        </authorList>
    </citation>
    <scope>NUCLEOTIDE SEQUENCE [LARGE SCALE GENOMIC DNA]</scope>
    <source>
        <strain evidence="3">CCUG 30340</strain>
    </source>
</reference>
<evidence type="ECO:0000313" key="2">
    <source>
        <dbReference type="EMBL" id="MFC4821256.1"/>
    </source>
</evidence>
<dbReference type="Proteomes" id="UP001595886">
    <property type="component" value="Unassembled WGS sequence"/>
</dbReference>
<comment type="caution">
    <text evidence="2">The sequence shown here is derived from an EMBL/GenBank/DDBJ whole genome shotgun (WGS) entry which is preliminary data.</text>
</comment>
<sequence length="124" mass="13878">MLPSIALQSGCESPVPQPARQAPTRARNPSNEFPVRTVAVNRCPASTVGRSACANFQQKNHAIRSKNTNTTPSFTDRPNDALKIPPDRRWTFHPVRPMHFPAFKRTSQPFSRKKIRVKITTSGD</sequence>
<feature type="compositionally biased region" description="Polar residues" evidence="1">
    <location>
        <begin position="1"/>
        <end position="11"/>
    </location>
</feature>
<name>A0ABV9QWS0_9GAMM</name>
<organism evidence="2 3">
    <name type="scientific">Dokdonella ginsengisoli</name>
    <dbReference type="NCBI Taxonomy" id="363846"/>
    <lineage>
        <taxon>Bacteria</taxon>
        <taxon>Pseudomonadati</taxon>
        <taxon>Pseudomonadota</taxon>
        <taxon>Gammaproteobacteria</taxon>
        <taxon>Lysobacterales</taxon>
        <taxon>Rhodanobacteraceae</taxon>
        <taxon>Dokdonella</taxon>
    </lineage>
</organism>
<accession>A0ABV9QWS0</accession>